<accession>A0A944QTP9</accession>
<dbReference type="Proteomes" id="UP000770889">
    <property type="component" value="Unassembled WGS sequence"/>
</dbReference>
<dbReference type="EMBL" id="JAHHGM010000002">
    <property type="protein sequence ID" value="MBT2987871.1"/>
    <property type="molecule type" value="Genomic_DNA"/>
</dbReference>
<dbReference type="Pfam" id="PF11154">
    <property type="entry name" value="DUF2934"/>
    <property type="match status" value="1"/>
</dbReference>
<protein>
    <submittedName>
        <fullName evidence="2">DUF2934 domain-containing protein</fullName>
    </submittedName>
</protein>
<evidence type="ECO:0000313" key="3">
    <source>
        <dbReference type="Proteomes" id="UP000770889"/>
    </source>
</evidence>
<reference evidence="2 3" key="1">
    <citation type="submission" date="2021-05" db="EMBL/GenBank/DDBJ databases">
        <title>Genetic and Functional Diversity in Clade A Lucinid endosymbionts from the Bahamas.</title>
        <authorList>
            <person name="Giani N.M."/>
            <person name="Engel A.S."/>
            <person name="Campbell B.J."/>
        </authorList>
    </citation>
    <scope>NUCLEOTIDE SEQUENCE [LARGE SCALE GENOMIC DNA]</scope>
    <source>
        <strain evidence="2">LUC16012Gg_MoonRockCtena</strain>
    </source>
</reference>
<dbReference type="InterPro" id="IPR021327">
    <property type="entry name" value="DUF2934"/>
</dbReference>
<gene>
    <name evidence="2" type="ORF">KME65_02810</name>
</gene>
<comment type="caution">
    <text evidence="2">The sequence shown here is derived from an EMBL/GenBank/DDBJ whole genome shotgun (WGS) entry which is preliminary data.</text>
</comment>
<feature type="compositionally biased region" description="Basic and acidic residues" evidence="1">
    <location>
        <begin position="1"/>
        <end position="13"/>
    </location>
</feature>
<evidence type="ECO:0000313" key="2">
    <source>
        <dbReference type="EMBL" id="MBT2987871.1"/>
    </source>
</evidence>
<organism evidence="2 3">
    <name type="scientific">Candidatus Thiodiazotropha taylori</name>
    <dbReference type="NCBI Taxonomy" id="2792791"/>
    <lineage>
        <taxon>Bacteria</taxon>
        <taxon>Pseudomonadati</taxon>
        <taxon>Pseudomonadota</taxon>
        <taxon>Gammaproteobacteria</taxon>
        <taxon>Chromatiales</taxon>
        <taxon>Sedimenticolaceae</taxon>
        <taxon>Candidatus Thiodiazotropha</taxon>
    </lineage>
</organism>
<sequence length="89" mass="10156">MAKKSEKEKDKKNKKEKNKVKKAGEKSRKQGNKSGKKSSDVSTKERLEMIATAAYYIAEKHGFNPHRVADDWQEAEQQIDAMLKSGKMD</sequence>
<evidence type="ECO:0000256" key="1">
    <source>
        <dbReference type="SAM" id="MobiDB-lite"/>
    </source>
</evidence>
<feature type="region of interest" description="Disordered" evidence="1">
    <location>
        <begin position="1"/>
        <end position="44"/>
    </location>
</feature>
<proteinExistence type="predicted"/>
<dbReference type="AlphaFoldDB" id="A0A944QTP9"/>
<name>A0A944QTP9_9GAMM</name>